<dbReference type="EC" id="5.1.3.3" evidence="5"/>
<dbReference type="Pfam" id="PF01263">
    <property type="entry name" value="Aldose_epim"/>
    <property type="match status" value="1"/>
</dbReference>
<dbReference type="Gene3D" id="2.70.98.10">
    <property type="match status" value="1"/>
</dbReference>
<keyword evidence="3 5" id="KW-0413">Isomerase</keyword>
<dbReference type="InterPro" id="IPR015443">
    <property type="entry name" value="Aldose_1-epimerase"/>
</dbReference>
<feature type="active site" description="Proton acceptor" evidence="6">
    <location>
        <position position="299"/>
    </location>
</feature>
<dbReference type="OrthoDB" id="9779408at2"/>
<dbReference type="GO" id="GO:0006006">
    <property type="term" value="P:glucose metabolic process"/>
    <property type="evidence" value="ECO:0007669"/>
    <property type="project" value="TreeGrafter"/>
</dbReference>
<dbReference type="InterPro" id="IPR014718">
    <property type="entry name" value="GH-type_carb-bd"/>
</dbReference>
<evidence type="ECO:0000256" key="3">
    <source>
        <dbReference type="ARBA" id="ARBA00023235"/>
    </source>
</evidence>
<dbReference type="AlphaFoldDB" id="A0A4R8A4M0"/>
<dbReference type="PANTHER" id="PTHR10091">
    <property type="entry name" value="ALDOSE-1-EPIMERASE"/>
    <property type="match status" value="1"/>
</dbReference>
<dbReference type="PIRSF" id="PIRSF005096">
    <property type="entry name" value="GALM"/>
    <property type="match status" value="1"/>
</dbReference>
<dbReference type="GO" id="GO:0033499">
    <property type="term" value="P:galactose catabolic process via UDP-galactose, Leloir pathway"/>
    <property type="evidence" value="ECO:0007669"/>
    <property type="project" value="TreeGrafter"/>
</dbReference>
<feature type="binding site" evidence="8">
    <location>
        <begin position="71"/>
        <end position="72"/>
    </location>
    <ligand>
        <name>beta-D-galactose</name>
        <dbReference type="ChEBI" id="CHEBI:27667"/>
    </ligand>
</feature>
<evidence type="ECO:0000313" key="9">
    <source>
        <dbReference type="EMBL" id="TDW25560.1"/>
    </source>
</evidence>
<comment type="catalytic activity">
    <reaction evidence="5">
        <text>alpha-D-glucose = beta-D-glucose</text>
        <dbReference type="Rhea" id="RHEA:10264"/>
        <dbReference type="ChEBI" id="CHEBI:15903"/>
        <dbReference type="ChEBI" id="CHEBI:17925"/>
        <dbReference type="EC" id="5.1.3.3"/>
    </reaction>
</comment>
<dbReference type="CDD" id="cd09019">
    <property type="entry name" value="galactose_mutarotase_like"/>
    <property type="match status" value="1"/>
</dbReference>
<organism evidence="9 10">
    <name type="scientific">Breznakia blatticola</name>
    <dbReference type="NCBI Taxonomy" id="1754012"/>
    <lineage>
        <taxon>Bacteria</taxon>
        <taxon>Bacillati</taxon>
        <taxon>Bacillota</taxon>
        <taxon>Erysipelotrichia</taxon>
        <taxon>Erysipelotrichales</taxon>
        <taxon>Erysipelotrichaceae</taxon>
        <taxon>Breznakia</taxon>
    </lineage>
</organism>
<evidence type="ECO:0000313" key="10">
    <source>
        <dbReference type="Proteomes" id="UP000294743"/>
    </source>
</evidence>
<sequence length="332" mass="36926">MAITVKKINDQLEQYTLTSKDLSVKIINLGATITHIIYNEDGMDVVLGQPTVNDYPNDDTYFGATIGRFANRIRNGKFTLNNIDYQLATNNGPNALHGGPTGFHMRYFDAQIDNDILTLHYTSKDGEEGYPGNLDFNVSFQLKENTLVVTYKAQSDADTVINFTNHTYFALQGQGNGEIVDQIMSSTAPLYAPGDADRLVTGKLVDVKGTPFDFLEGKAIGKDIDADDPQIQFCNGYDHYFDFADNVERKVTVYDPTTKHKLCVETDLSGYHMYVPAYEEALIGKDGALYTGHCALCIETSFMPDNINIENEPKSVLKANEVFTSTTTFTFE</sequence>
<comment type="pathway">
    <text evidence="1 5">Carbohydrate metabolism; hexose metabolism.</text>
</comment>
<comment type="similarity">
    <text evidence="2 5">Belongs to the aldose epimerase family.</text>
</comment>
<keyword evidence="4 5" id="KW-0119">Carbohydrate metabolism</keyword>
<keyword evidence="10" id="KW-1185">Reference proteome</keyword>
<proteinExistence type="inferred from homology"/>
<protein>
    <recommendedName>
        <fullName evidence="5">Aldose 1-epimerase</fullName>
        <ecNumber evidence="5">5.1.3.3</ecNumber>
    </recommendedName>
</protein>
<dbReference type="SUPFAM" id="SSF74650">
    <property type="entry name" value="Galactose mutarotase-like"/>
    <property type="match status" value="1"/>
</dbReference>
<reference evidence="9 10" key="1">
    <citation type="submission" date="2019-03" db="EMBL/GenBank/DDBJ databases">
        <title>Genomic Encyclopedia of Type Strains, Phase IV (KMG-IV): sequencing the most valuable type-strain genomes for metagenomic binning, comparative biology and taxonomic classification.</title>
        <authorList>
            <person name="Goeker M."/>
        </authorList>
    </citation>
    <scope>NUCLEOTIDE SEQUENCE [LARGE SCALE GENOMIC DNA]</scope>
    <source>
        <strain evidence="9 10">DSM 28867</strain>
    </source>
</reference>
<accession>A0A4R8A4M0</accession>
<dbReference type="EMBL" id="SODD01000004">
    <property type="protein sequence ID" value="TDW25560.1"/>
    <property type="molecule type" value="Genomic_DNA"/>
</dbReference>
<dbReference type="PANTHER" id="PTHR10091:SF0">
    <property type="entry name" value="GALACTOSE MUTAROTASE"/>
    <property type="match status" value="1"/>
</dbReference>
<dbReference type="Proteomes" id="UP000294743">
    <property type="component" value="Unassembled WGS sequence"/>
</dbReference>
<gene>
    <name evidence="9" type="ORF">EDD63_10490</name>
</gene>
<name>A0A4R8A4M0_9FIRM</name>
<evidence type="ECO:0000256" key="7">
    <source>
        <dbReference type="PIRSR" id="PIRSR005096-2"/>
    </source>
</evidence>
<dbReference type="GO" id="GO:0004034">
    <property type="term" value="F:aldose 1-epimerase activity"/>
    <property type="evidence" value="ECO:0007669"/>
    <property type="project" value="UniProtKB-EC"/>
</dbReference>
<dbReference type="InterPro" id="IPR047215">
    <property type="entry name" value="Galactose_mutarotase-like"/>
</dbReference>
<dbReference type="InterPro" id="IPR011013">
    <property type="entry name" value="Gal_mutarotase_sf_dom"/>
</dbReference>
<evidence type="ECO:0000256" key="2">
    <source>
        <dbReference type="ARBA" id="ARBA00006206"/>
    </source>
</evidence>
<evidence type="ECO:0000256" key="5">
    <source>
        <dbReference type="PIRNR" id="PIRNR005096"/>
    </source>
</evidence>
<dbReference type="RefSeq" id="WP_134168121.1">
    <property type="nucleotide sequence ID" value="NZ_SODD01000004.1"/>
</dbReference>
<evidence type="ECO:0000256" key="4">
    <source>
        <dbReference type="ARBA" id="ARBA00023277"/>
    </source>
</evidence>
<feature type="binding site" evidence="7">
    <location>
        <position position="238"/>
    </location>
    <ligand>
        <name>beta-D-galactose</name>
        <dbReference type="ChEBI" id="CHEBI:27667"/>
    </ligand>
</feature>
<evidence type="ECO:0000256" key="8">
    <source>
        <dbReference type="PIRSR" id="PIRSR005096-3"/>
    </source>
</evidence>
<dbReference type="GO" id="GO:0030246">
    <property type="term" value="F:carbohydrate binding"/>
    <property type="evidence" value="ECO:0007669"/>
    <property type="project" value="InterPro"/>
</dbReference>
<evidence type="ECO:0000256" key="6">
    <source>
        <dbReference type="PIRSR" id="PIRSR005096-1"/>
    </source>
</evidence>
<feature type="active site" description="Proton donor" evidence="6">
    <location>
        <position position="166"/>
    </location>
</feature>
<comment type="caution">
    <text evidence="9">The sequence shown here is derived from an EMBL/GenBank/DDBJ whole genome shotgun (WGS) entry which is preliminary data.</text>
</comment>
<feature type="binding site" evidence="8">
    <location>
        <begin position="166"/>
        <end position="168"/>
    </location>
    <ligand>
        <name>beta-D-galactose</name>
        <dbReference type="ChEBI" id="CHEBI:27667"/>
    </ligand>
</feature>
<dbReference type="InterPro" id="IPR008183">
    <property type="entry name" value="Aldose_1/G6P_1-epimerase"/>
</dbReference>
<evidence type="ECO:0000256" key="1">
    <source>
        <dbReference type="ARBA" id="ARBA00005028"/>
    </source>
</evidence>
<dbReference type="UniPathway" id="UPA00242"/>